<keyword evidence="3" id="KW-1185">Reference proteome</keyword>
<proteinExistence type="predicted"/>
<protein>
    <submittedName>
        <fullName evidence="2">Uncharacterized protein</fullName>
    </submittedName>
</protein>
<accession>A0AAP0NR19</accession>
<dbReference type="AlphaFoldDB" id="A0AAP0NR19"/>
<comment type="caution">
    <text evidence="2">The sequence shown here is derived from an EMBL/GenBank/DDBJ whole genome shotgun (WGS) entry which is preliminary data.</text>
</comment>
<gene>
    <name evidence="2" type="ORF">Syun_021856</name>
</gene>
<evidence type="ECO:0000313" key="3">
    <source>
        <dbReference type="Proteomes" id="UP001420932"/>
    </source>
</evidence>
<dbReference type="EMBL" id="JBBNAF010000009">
    <property type="protein sequence ID" value="KAK9115059.1"/>
    <property type="molecule type" value="Genomic_DNA"/>
</dbReference>
<feature type="region of interest" description="Disordered" evidence="1">
    <location>
        <begin position="69"/>
        <end position="88"/>
    </location>
</feature>
<reference evidence="2 3" key="1">
    <citation type="submission" date="2024-01" db="EMBL/GenBank/DDBJ databases">
        <title>Genome assemblies of Stephania.</title>
        <authorList>
            <person name="Yang L."/>
        </authorList>
    </citation>
    <scope>NUCLEOTIDE SEQUENCE [LARGE SCALE GENOMIC DNA]</scope>
    <source>
        <strain evidence="2">YNDBR</strain>
        <tissue evidence="2">Leaf</tissue>
    </source>
</reference>
<dbReference type="Proteomes" id="UP001420932">
    <property type="component" value="Unassembled WGS sequence"/>
</dbReference>
<evidence type="ECO:0000313" key="2">
    <source>
        <dbReference type="EMBL" id="KAK9115059.1"/>
    </source>
</evidence>
<sequence>MSVVLRPEQGETRFKMDIKRIKRASTSTRASEGIRPAISVVKTRRELSGAIHKVSSTWANTSLCDNARGEGLPCLSSKQQHGLDSPPF</sequence>
<name>A0AAP0NR19_9MAGN</name>
<organism evidence="2 3">
    <name type="scientific">Stephania yunnanensis</name>
    <dbReference type="NCBI Taxonomy" id="152371"/>
    <lineage>
        <taxon>Eukaryota</taxon>
        <taxon>Viridiplantae</taxon>
        <taxon>Streptophyta</taxon>
        <taxon>Embryophyta</taxon>
        <taxon>Tracheophyta</taxon>
        <taxon>Spermatophyta</taxon>
        <taxon>Magnoliopsida</taxon>
        <taxon>Ranunculales</taxon>
        <taxon>Menispermaceae</taxon>
        <taxon>Menispermoideae</taxon>
        <taxon>Cissampelideae</taxon>
        <taxon>Stephania</taxon>
    </lineage>
</organism>
<evidence type="ECO:0000256" key="1">
    <source>
        <dbReference type="SAM" id="MobiDB-lite"/>
    </source>
</evidence>